<evidence type="ECO:0000256" key="1">
    <source>
        <dbReference type="SAM" id="SignalP"/>
    </source>
</evidence>
<dbReference type="Proteomes" id="UP000306327">
    <property type="component" value="Unassembled WGS sequence"/>
</dbReference>
<dbReference type="GO" id="GO:0009289">
    <property type="term" value="C:pilus"/>
    <property type="evidence" value="ECO:0007669"/>
    <property type="project" value="InterPro"/>
</dbReference>
<dbReference type="Proteomes" id="UP000683583">
    <property type="component" value="Chromosome"/>
</dbReference>
<dbReference type="Gene3D" id="2.60.40.1090">
    <property type="entry name" value="Fimbrial-type adhesion domain"/>
    <property type="match status" value="1"/>
</dbReference>
<dbReference type="PANTHER" id="PTHR33420:SF26">
    <property type="entry name" value="FIMBRIAL SUBUNIT"/>
    <property type="match status" value="1"/>
</dbReference>
<dbReference type="InterPro" id="IPR000259">
    <property type="entry name" value="Adhesion_dom_fimbrial"/>
</dbReference>
<feature type="chain" id="PRO_5044605275" evidence="1">
    <location>
        <begin position="25"/>
        <end position="191"/>
    </location>
</feature>
<sequence length="191" mass="19881">MKNVVKTTLAAALVLGSAMSVAQAEETTTGANDGTVTFVGKIVESPCSIKIGDENQTISLGENLGTASLKAGLTQKVDFDIELVNCVFDAQTNMSIVFNANGNESTTHAGNLALMGAGGEMKGAYIVMADSKGTELRMGTAATQLMKKDTAGKAMADQTLRFKAWVQGDTAAATVDTGEFSSMTSFQITYL</sequence>
<dbReference type="GO" id="GO:0043709">
    <property type="term" value="P:cell adhesion involved in single-species biofilm formation"/>
    <property type="evidence" value="ECO:0007669"/>
    <property type="project" value="TreeGrafter"/>
</dbReference>
<name>A0A484XTC1_9ENTR</name>
<dbReference type="EMBL" id="QGAL01000004">
    <property type="protein sequence ID" value="TKK17796.1"/>
    <property type="molecule type" value="Genomic_DNA"/>
</dbReference>
<gene>
    <name evidence="5" type="primary">mrpA_1</name>
    <name evidence="4" type="ORF">EcCFBP13530_15740</name>
    <name evidence="3" type="ORF">I6L58_10390</name>
    <name evidence="5" type="ORF">NCTC12126_02764</name>
</gene>
<dbReference type="InterPro" id="IPR050263">
    <property type="entry name" value="Bact_Fimbrial_Adh_Pro"/>
</dbReference>
<dbReference type="Pfam" id="PF00419">
    <property type="entry name" value="Fimbrial"/>
    <property type="match status" value="1"/>
</dbReference>
<reference evidence="4 6" key="1">
    <citation type="journal article" date="2019" name="Sci. Rep.">
        <title>Differences in resource use lead to coexistence of seed-transmitted microbial populations.</title>
        <authorList>
            <person name="Torres-Cortes G."/>
            <person name="Garcia B.J."/>
            <person name="Compant S."/>
            <person name="Rezki S."/>
            <person name="Jones P."/>
            <person name="Preveaux A."/>
            <person name="Briand M."/>
            <person name="Roulet A."/>
            <person name="Bouchez O."/>
            <person name="Jacobson D."/>
            <person name="Barret M."/>
        </authorList>
    </citation>
    <scope>NUCLEOTIDE SEQUENCE [LARGE SCALE GENOMIC DNA]</scope>
    <source>
        <strain evidence="4 6">CFBP13530</strain>
    </source>
</reference>
<proteinExistence type="predicted"/>
<evidence type="ECO:0000313" key="7">
    <source>
        <dbReference type="Proteomes" id="UP000351155"/>
    </source>
</evidence>
<organism evidence="5 7">
    <name type="scientific">Enterobacter cancerogenus</name>
    <dbReference type="NCBI Taxonomy" id="69218"/>
    <lineage>
        <taxon>Bacteria</taxon>
        <taxon>Pseudomonadati</taxon>
        <taxon>Pseudomonadota</taxon>
        <taxon>Gammaproteobacteria</taxon>
        <taxon>Enterobacterales</taxon>
        <taxon>Enterobacteriaceae</taxon>
        <taxon>Enterobacter</taxon>
        <taxon>Enterobacter cloacae complex</taxon>
    </lineage>
</organism>
<keyword evidence="8" id="KW-1185">Reference proteome</keyword>
<evidence type="ECO:0000313" key="5">
    <source>
        <dbReference type="EMBL" id="VFS27540.1"/>
    </source>
</evidence>
<dbReference type="EMBL" id="CAADIW010000022">
    <property type="protein sequence ID" value="VFS27540.1"/>
    <property type="molecule type" value="Genomic_DNA"/>
</dbReference>
<dbReference type="InterPro" id="IPR008966">
    <property type="entry name" value="Adhesion_dom_sf"/>
</dbReference>
<evidence type="ECO:0000313" key="6">
    <source>
        <dbReference type="Proteomes" id="UP000306327"/>
    </source>
</evidence>
<dbReference type="PANTHER" id="PTHR33420">
    <property type="entry name" value="FIMBRIAL SUBUNIT ELFA-RELATED"/>
    <property type="match status" value="1"/>
</dbReference>
<accession>A0A484XTC1</accession>
<evidence type="ECO:0000259" key="2">
    <source>
        <dbReference type="Pfam" id="PF00419"/>
    </source>
</evidence>
<keyword evidence="1" id="KW-0732">Signal</keyword>
<evidence type="ECO:0000313" key="4">
    <source>
        <dbReference type="EMBL" id="TKK17796.1"/>
    </source>
</evidence>
<dbReference type="GeneID" id="66610071"/>
<feature type="signal peptide" evidence="1">
    <location>
        <begin position="1"/>
        <end position="24"/>
    </location>
</feature>
<dbReference type="RefSeq" id="WP_058609528.1">
    <property type="nucleotide sequence ID" value="NZ_CBIFWU010000101.1"/>
</dbReference>
<evidence type="ECO:0000313" key="3">
    <source>
        <dbReference type="EMBL" id="QXA51409.1"/>
    </source>
</evidence>
<reference evidence="3 8" key="3">
    <citation type="submission" date="2021-06" db="EMBL/GenBank/DDBJ databases">
        <title>FDA dAtabase for Regulatory Grade micrObial Sequences (FDA-ARGOS): Supporting development and validation of Infectious Disease Dx tests.</title>
        <authorList>
            <person name="Sproer C."/>
            <person name="Gronow S."/>
            <person name="Severitt S."/>
            <person name="Schroder I."/>
            <person name="Tallon L."/>
            <person name="Sadzewicz L."/>
            <person name="Zhao X."/>
            <person name="Boylan J."/>
            <person name="Ott S."/>
            <person name="Bowen H."/>
            <person name="Vavikolanu K."/>
            <person name="Mehta A."/>
            <person name="Aluvathingal J."/>
            <person name="Nadendla S."/>
            <person name="Lowell S."/>
            <person name="Myers T."/>
            <person name="Yan Y."/>
        </authorList>
    </citation>
    <scope>NUCLEOTIDE SEQUENCE [LARGE SCALE GENOMIC DNA]</scope>
    <source>
        <strain evidence="3 8">FDAARGOS 1428</strain>
    </source>
</reference>
<dbReference type="Proteomes" id="UP000351155">
    <property type="component" value="Unassembled WGS sequence"/>
</dbReference>
<protein>
    <submittedName>
        <fullName evidence="5">Fimbrial protein</fullName>
    </submittedName>
</protein>
<dbReference type="SUPFAM" id="SSF49401">
    <property type="entry name" value="Bacterial adhesins"/>
    <property type="match status" value="1"/>
</dbReference>
<dbReference type="InterPro" id="IPR036937">
    <property type="entry name" value="Adhesion_dom_fimbrial_sf"/>
</dbReference>
<feature type="domain" description="Fimbrial-type adhesion" evidence="2">
    <location>
        <begin position="37"/>
        <end position="190"/>
    </location>
</feature>
<evidence type="ECO:0000313" key="8">
    <source>
        <dbReference type="Proteomes" id="UP000683583"/>
    </source>
</evidence>
<reference evidence="5 7" key="2">
    <citation type="submission" date="2019-03" db="EMBL/GenBank/DDBJ databases">
        <authorList>
            <consortium name="Pathogen Informatics"/>
        </authorList>
    </citation>
    <scope>NUCLEOTIDE SEQUENCE [LARGE SCALE GENOMIC DNA]</scope>
    <source>
        <strain evidence="5 7">NCTC12126</strain>
    </source>
</reference>
<dbReference type="AlphaFoldDB" id="A0A484XTC1"/>
<dbReference type="EMBL" id="CP077290">
    <property type="protein sequence ID" value="QXA51409.1"/>
    <property type="molecule type" value="Genomic_DNA"/>
</dbReference>